<dbReference type="AlphaFoldDB" id="A0A9P9BRV7"/>
<gene>
    <name evidence="3" type="ORF">B0I36DRAFT_321248</name>
</gene>
<feature type="compositionally biased region" description="Basic and acidic residues" evidence="1">
    <location>
        <begin position="80"/>
        <end position="106"/>
    </location>
</feature>
<keyword evidence="4" id="KW-1185">Reference proteome</keyword>
<accession>A0A9P9BRV7</accession>
<evidence type="ECO:0000259" key="2">
    <source>
        <dbReference type="Pfam" id="PF13919"/>
    </source>
</evidence>
<organism evidence="3 4">
    <name type="scientific">Microdochium trichocladiopsis</name>
    <dbReference type="NCBI Taxonomy" id="1682393"/>
    <lineage>
        <taxon>Eukaryota</taxon>
        <taxon>Fungi</taxon>
        <taxon>Dikarya</taxon>
        <taxon>Ascomycota</taxon>
        <taxon>Pezizomycotina</taxon>
        <taxon>Sordariomycetes</taxon>
        <taxon>Xylariomycetidae</taxon>
        <taxon>Xylariales</taxon>
        <taxon>Microdochiaceae</taxon>
        <taxon>Microdochium</taxon>
    </lineage>
</organism>
<protein>
    <submittedName>
        <fullName evidence="3">Asx homology domain-containing protein</fullName>
    </submittedName>
</protein>
<feature type="compositionally biased region" description="Basic and acidic residues" evidence="1">
    <location>
        <begin position="20"/>
        <end position="32"/>
    </location>
</feature>
<dbReference type="RefSeq" id="XP_046014173.1">
    <property type="nucleotide sequence ID" value="XM_046153671.1"/>
</dbReference>
<dbReference type="Proteomes" id="UP000756346">
    <property type="component" value="Unassembled WGS sequence"/>
</dbReference>
<feature type="region of interest" description="Disordered" evidence="1">
    <location>
        <begin position="1"/>
        <end position="112"/>
    </location>
</feature>
<feature type="compositionally biased region" description="Polar residues" evidence="1">
    <location>
        <begin position="1"/>
        <end position="10"/>
    </location>
</feature>
<feature type="region of interest" description="Disordered" evidence="1">
    <location>
        <begin position="242"/>
        <end position="334"/>
    </location>
</feature>
<feature type="compositionally biased region" description="Polar residues" evidence="1">
    <location>
        <begin position="295"/>
        <end position="314"/>
    </location>
</feature>
<feature type="domain" description="ASX DEUBAD" evidence="2">
    <location>
        <begin position="109"/>
        <end position="235"/>
    </location>
</feature>
<dbReference type="InterPro" id="IPR028020">
    <property type="entry name" value="ASX_DEUBAD_dom"/>
</dbReference>
<sequence length="334" mass="36998">MAATTGQKQQLAEDCPPKAADLDSKHQHEQVARRSTRGLLGEEIPPTVVVAGHDQAQDQDQDQDQESVQLEDMSPAADGVRSDNDRLSEPAMKRTRTITDSKESLPVRRKSRSKWDNPIEMLTNQRSPLGTAMLRDLLCTPRAWDILSDEEKKQVLKEFPLEADILDFGTDRARPNIVSLRNNNNFRHDISRYQENLREGRHDPEWISQAQAAHRKRGLGLYDEFLASKFEEDWGIPMLVADKDEPHCDSDTSASPSAKSEVPSANDRGIELSQNHSADLQPMIETDLVGDSACGTGTATNGDHPNGVSASGTCRDSGKESVPENELSRPEPLS</sequence>
<name>A0A9P9BRV7_9PEZI</name>
<proteinExistence type="predicted"/>
<evidence type="ECO:0000313" key="3">
    <source>
        <dbReference type="EMBL" id="KAH7033341.1"/>
    </source>
</evidence>
<evidence type="ECO:0000313" key="4">
    <source>
        <dbReference type="Proteomes" id="UP000756346"/>
    </source>
</evidence>
<dbReference type="Pfam" id="PF13919">
    <property type="entry name" value="ASXH"/>
    <property type="match status" value="1"/>
</dbReference>
<dbReference type="EMBL" id="JAGTJQ010000004">
    <property type="protein sequence ID" value="KAH7033341.1"/>
    <property type="molecule type" value="Genomic_DNA"/>
</dbReference>
<evidence type="ECO:0000256" key="1">
    <source>
        <dbReference type="SAM" id="MobiDB-lite"/>
    </source>
</evidence>
<comment type="caution">
    <text evidence="3">The sequence shown here is derived from an EMBL/GenBank/DDBJ whole genome shotgun (WGS) entry which is preliminary data.</text>
</comment>
<feature type="compositionally biased region" description="Basic and acidic residues" evidence="1">
    <location>
        <begin position="316"/>
        <end position="334"/>
    </location>
</feature>
<dbReference type="OrthoDB" id="2289918at2759"/>
<reference evidence="3" key="1">
    <citation type="journal article" date="2021" name="Nat. Commun.">
        <title>Genetic determinants of endophytism in the Arabidopsis root mycobiome.</title>
        <authorList>
            <person name="Mesny F."/>
            <person name="Miyauchi S."/>
            <person name="Thiergart T."/>
            <person name="Pickel B."/>
            <person name="Atanasova L."/>
            <person name="Karlsson M."/>
            <person name="Huettel B."/>
            <person name="Barry K.W."/>
            <person name="Haridas S."/>
            <person name="Chen C."/>
            <person name="Bauer D."/>
            <person name="Andreopoulos W."/>
            <person name="Pangilinan J."/>
            <person name="LaButti K."/>
            <person name="Riley R."/>
            <person name="Lipzen A."/>
            <person name="Clum A."/>
            <person name="Drula E."/>
            <person name="Henrissat B."/>
            <person name="Kohler A."/>
            <person name="Grigoriev I.V."/>
            <person name="Martin F.M."/>
            <person name="Hacquard S."/>
        </authorList>
    </citation>
    <scope>NUCLEOTIDE SEQUENCE</scope>
    <source>
        <strain evidence="3">MPI-CAGE-CH-0230</strain>
    </source>
</reference>
<dbReference type="GeneID" id="70183217"/>